<organism evidence="1 2">
    <name type="scientific">Pterulicium gracile</name>
    <dbReference type="NCBI Taxonomy" id="1884261"/>
    <lineage>
        <taxon>Eukaryota</taxon>
        <taxon>Fungi</taxon>
        <taxon>Dikarya</taxon>
        <taxon>Basidiomycota</taxon>
        <taxon>Agaricomycotina</taxon>
        <taxon>Agaricomycetes</taxon>
        <taxon>Agaricomycetidae</taxon>
        <taxon>Agaricales</taxon>
        <taxon>Pleurotineae</taxon>
        <taxon>Pterulaceae</taxon>
        <taxon>Pterulicium</taxon>
    </lineage>
</organism>
<accession>A0A5C3QT90</accession>
<gene>
    <name evidence="1" type="ORF">BDV98DRAFT_288238</name>
</gene>
<reference evidence="1 2" key="1">
    <citation type="journal article" date="2019" name="Nat. Ecol. Evol.">
        <title>Megaphylogeny resolves global patterns of mushroom evolution.</title>
        <authorList>
            <person name="Varga T."/>
            <person name="Krizsan K."/>
            <person name="Foldi C."/>
            <person name="Dima B."/>
            <person name="Sanchez-Garcia M."/>
            <person name="Sanchez-Ramirez S."/>
            <person name="Szollosi G.J."/>
            <person name="Szarkandi J.G."/>
            <person name="Papp V."/>
            <person name="Albert L."/>
            <person name="Andreopoulos W."/>
            <person name="Angelini C."/>
            <person name="Antonin V."/>
            <person name="Barry K.W."/>
            <person name="Bougher N.L."/>
            <person name="Buchanan P."/>
            <person name="Buyck B."/>
            <person name="Bense V."/>
            <person name="Catcheside P."/>
            <person name="Chovatia M."/>
            <person name="Cooper J."/>
            <person name="Damon W."/>
            <person name="Desjardin D."/>
            <person name="Finy P."/>
            <person name="Geml J."/>
            <person name="Haridas S."/>
            <person name="Hughes K."/>
            <person name="Justo A."/>
            <person name="Karasinski D."/>
            <person name="Kautmanova I."/>
            <person name="Kiss B."/>
            <person name="Kocsube S."/>
            <person name="Kotiranta H."/>
            <person name="LaButti K.M."/>
            <person name="Lechner B.E."/>
            <person name="Liimatainen K."/>
            <person name="Lipzen A."/>
            <person name="Lukacs Z."/>
            <person name="Mihaltcheva S."/>
            <person name="Morgado L.N."/>
            <person name="Niskanen T."/>
            <person name="Noordeloos M.E."/>
            <person name="Ohm R.A."/>
            <person name="Ortiz-Santana B."/>
            <person name="Ovrebo C."/>
            <person name="Racz N."/>
            <person name="Riley R."/>
            <person name="Savchenko A."/>
            <person name="Shiryaev A."/>
            <person name="Soop K."/>
            <person name="Spirin V."/>
            <person name="Szebenyi C."/>
            <person name="Tomsovsky M."/>
            <person name="Tulloss R.E."/>
            <person name="Uehling J."/>
            <person name="Grigoriev I.V."/>
            <person name="Vagvolgyi C."/>
            <person name="Papp T."/>
            <person name="Martin F.M."/>
            <person name="Miettinen O."/>
            <person name="Hibbett D.S."/>
            <person name="Nagy L.G."/>
        </authorList>
    </citation>
    <scope>NUCLEOTIDE SEQUENCE [LARGE SCALE GENOMIC DNA]</scope>
    <source>
        <strain evidence="1 2">CBS 309.79</strain>
    </source>
</reference>
<proteinExistence type="predicted"/>
<name>A0A5C3QT90_9AGAR</name>
<evidence type="ECO:0000313" key="1">
    <source>
        <dbReference type="EMBL" id="TFL05205.1"/>
    </source>
</evidence>
<keyword evidence="2" id="KW-1185">Reference proteome</keyword>
<dbReference type="AlphaFoldDB" id="A0A5C3QT90"/>
<evidence type="ECO:0000313" key="2">
    <source>
        <dbReference type="Proteomes" id="UP000305067"/>
    </source>
</evidence>
<dbReference type="Proteomes" id="UP000305067">
    <property type="component" value="Unassembled WGS sequence"/>
</dbReference>
<dbReference type="EMBL" id="ML178817">
    <property type="protein sequence ID" value="TFL05205.1"/>
    <property type="molecule type" value="Genomic_DNA"/>
</dbReference>
<protein>
    <submittedName>
        <fullName evidence="1">Uncharacterized protein</fullName>
    </submittedName>
</protein>
<sequence length="132" mass="15150">MGGGGRKVVLSQMIWPKDVAVVSWSLVLAHYHHHGHLRPSTLALTTTLAQGYNGRPDSHYYHLSDTCSTPGRSHLRHPPSTPPRFQNMNPYLHDVHCRIKPFRSSSRLSSYSQSRHIPPFQWLLRCLFRSKD</sequence>